<dbReference type="PANTHER" id="PTHR30372">
    <property type="entry name" value="LIPID-A-DISACCHARIDE SYNTHASE"/>
    <property type="match status" value="1"/>
</dbReference>
<dbReference type="PANTHER" id="PTHR30372:SF4">
    <property type="entry name" value="LIPID-A-DISACCHARIDE SYNTHASE, MITOCHONDRIAL-RELATED"/>
    <property type="match status" value="1"/>
</dbReference>
<dbReference type="InterPro" id="IPR003835">
    <property type="entry name" value="Glyco_trans_19"/>
</dbReference>
<dbReference type="GO" id="GO:0016020">
    <property type="term" value="C:membrane"/>
    <property type="evidence" value="ECO:0007669"/>
    <property type="project" value="GOC"/>
</dbReference>
<evidence type="ECO:0000313" key="12">
    <source>
        <dbReference type="EMBL" id="WMS86970.1"/>
    </source>
</evidence>
<dbReference type="SUPFAM" id="SSF53756">
    <property type="entry name" value="UDP-Glycosyltransferase/glycogen phosphorylase"/>
    <property type="match status" value="1"/>
</dbReference>
<evidence type="ECO:0000256" key="4">
    <source>
        <dbReference type="ARBA" id="ARBA00020902"/>
    </source>
</evidence>
<dbReference type="GO" id="GO:0009245">
    <property type="term" value="P:lipid A biosynthetic process"/>
    <property type="evidence" value="ECO:0007669"/>
    <property type="project" value="UniProtKB-UniRule"/>
</dbReference>
<sequence>MTQRKIFVVAGEASGDLLGAGLCRKLKQHYGESLELSGIAGPQMQAEGCRSVYPMERLSIMGIVAILKRYRELSKKRKELIEQLKLTPPDCFIGIDAPEFNLDFELALKAFGIKTVHYVSPSVWAWRPKRIFKIKRAVDLMLALFTFEVPYYRKHQIDVECVGHPLADAIDMRVNVEEYREQLKLKVDSPVLAILPGSRSSELSHIVEPFIEAAKICLETFPDLQLVLPVINEQRKIQLESILSNVEDCPKIQIFVGNARQVMAASDAVLIASGTATLEAALLKKPMVVGYKMSRFSYAIFSRMLKIKNVSLPNLLADERLVKELIQEQCQPQLLANEVIELLHGGDRVNHMVERFTQIHTDLRKDADTIAANAVIELIEGKRHVNRRS</sequence>
<evidence type="ECO:0000256" key="11">
    <source>
        <dbReference type="HAMAP-Rule" id="MF_00392"/>
    </source>
</evidence>
<evidence type="ECO:0000256" key="1">
    <source>
        <dbReference type="ARBA" id="ARBA00002056"/>
    </source>
</evidence>
<keyword evidence="9 11" id="KW-0443">Lipid metabolism</keyword>
<evidence type="ECO:0000256" key="6">
    <source>
        <dbReference type="ARBA" id="ARBA00022556"/>
    </source>
</evidence>
<name>A0AA51RSV8_9GAMM</name>
<evidence type="ECO:0000256" key="2">
    <source>
        <dbReference type="ARBA" id="ARBA00007868"/>
    </source>
</evidence>
<keyword evidence="8 11" id="KW-0808">Transferase</keyword>
<protein>
    <recommendedName>
        <fullName evidence="4 11">Lipid-A-disaccharide synthase</fullName>
        <ecNumber evidence="3 11">2.4.1.182</ecNumber>
    </recommendedName>
</protein>
<keyword evidence="13" id="KW-1185">Reference proteome</keyword>
<dbReference type="GO" id="GO:0008915">
    <property type="term" value="F:lipid-A-disaccharide synthase activity"/>
    <property type="evidence" value="ECO:0007669"/>
    <property type="project" value="UniProtKB-UniRule"/>
</dbReference>
<dbReference type="EC" id="2.4.1.182" evidence="3 11"/>
<dbReference type="CDD" id="cd01635">
    <property type="entry name" value="Glycosyltransferase_GTB-type"/>
    <property type="match status" value="1"/>
</dbReference>
<dbReference type="Pfam" id="PF02684">
    <property type="entry name" value="LpxB"/>
    <property type="match status" value="1"/>
</dbReference>
<evidence type="ECO:0000256" key="9">
    <source>
        <dbReference type="ARBA" id="ARBA00023098"/>
    </source>
</evidence>
<dbReference type="GO" id="GO:0005543">
    <property type="term" value="F:phospholipid binding"/>
    <property type="evidence" value="ECO:0007669"/>
    <property type="project" value="TreeGrafter"/>
</dbReference>
<comment type="pathway">
    <text evidence="11">Bacterial outer membrane biogenesis; LPS lipid A biosynthesis.</text>
</comment>
<keyword evidence="5 11" id="KW-0444">Lipid biosynthesis</keyword>
<comment type="similarity">
    <text evidence="2 11">Belongs to the LpxB family.</text>
</comment>
<dbReference type="AlphaFoldDB" id="A0AA51RSV8"/>
<evidence type="ECO:0000256" key="5">
    <source>
        <dbReference type="ARBA" id="ARBA00022516"/>
    </source>
</evidence>
<dbReference type="HAMAP" id="MF_00392">
    <property type="entry name" value="LpxB"/>
    <property type="match status" value="1"/>
</dbReference>
<dbReference type="Proteomes" id="UP001239782">
    <property type="component" value="Chromosome"/>
</dbReference>
<proteinExistence type="inferred from homology"/>
<keyword evidence="7 11" id="KW-0328">Glycosyltransferase</keyword>
<keyword evidence="6 11" id="KW-0441">Lipid A biosynthesis</keyword>
<dbReference type="Gene3D" id="3.40.50.2000">
    <property type="entry name" value="Glycogen Phosphorylase B"/>
    <property type="match status" value="2"/>
</dbReference>
<organism evidence="12 13">
    <name type="scientific">Pleionea litopenaei</name>
    <dbReference type="NCBI Taxonomy" id="3070815"/>
    <lineage>
        <taxon>Bacteria</taxon>
        <taxon>Pseudomonadati</taxon>
        <taxon>Pseudomonadota</taxon>
        <taxon>Gammaproteobacteria</taxon>
        <taxon>Oceanospirillales</taxon>
        <taxon>Pleioneaceae</taxon>
        <taxon>Pleionea</taxon>
    </lineage>
</organism>
<evidence type="ECO:0000313" key="13">
    <source>
        <dbReference type="Proteomes" id="UP001239782"/>
    </source>
</evidence>
<dbReference type="RefSeq" id="WP_309202106.1">
    <property type="nucleotide sequence ID" value="NZ_CP133548.1"/>
</dbReference>
<gene>
    <name evidence="11 12" type="primary">lpxB</name>
    <name evidence="12" type="ORF">Q9312_17285</name>
</gene>
<reference evidence="12 13" key="1">
    <citation type="submission" date="2023-08" db="EMBL/GenBank/DDBJ databases">
        <title>Pleionea litopenaei sp. nov., isolated from stomach of juvenile Litopenaeus vannamei.</title>
        <authorList>
            <person name="Rho A.M."/>
            <person name="Hwang C.Y."/>
        </authorList>
    </citation>
    <scope>NUCLEOTIDE SEQUENCE [LARGE SCALE GENOMIC DNA]</scope>
    <source>
        <strain evidence="12 13">HL-JVS1</strain>
    </source>
</reference>
<evidence type="ECO:0000256" key="7">
    <source>
        <dbReference type="ARBA" id="ARBA00022676"/>
    </source>
</evidence>
<dbReference type="NCBIfam" id="TIGR00215">
    <property type="entry name" value="lpxB"/>
    <property type="match status" value="1"/>
</dbReference>
<evidence type="ECO:0000256" key="10">
    <source>
        <dbReference type="ARBA" id="ARBA00048975"/>
    </source>
</evidence>
<comment type="function">
    <text evidence="1 11">Condensation of UDP-2,3-diacylglucosamine and 2,3-diacylglucosamine-1-phosphate to form lipid A disaccharide, a precursor of lipid A, a phosphorylated glycolipid that anchors the lipopolysaccharide to the outer membrane of the cell.</text>
</comment>
<evidence type="ECO:0000256" key="3">
    <source>
        <dbReference type="ARBA" id="ARBA00012687"/>
    </source>
</evidence>
<dbReference type="KEGG" id="plei:Q9312_17285"/>
<evidence type="ECO:0000256" key="8">
    <source>
        <dbReference type="ARBA" id="ARBA00022679"/>
    </source>
</evidence>
<accession>A0AA51RSV8</accession>
<comment type="catalytic activity">
    <reaction evidence="10 11">
        <text>a lipid X + a UDP-2-N,3-O-bis[(3R)-3-hydroxyacyl]-alpha-D-glucosamine = a lipid A disaccharide + UDP + H(+)</text>
        <dbReference type="Rhea" id="RHEA:67828"/>
        <dbReference type="ChEBI" id="CHEBI:15378"/>
        <dbReference type="ChEBI" id="CHEBI:58223"/>
        <dbReference type="ChEBI" id="CHEBI:137748"/>
        <dbReference type="ChEBI" id="CHEBI:176338"/>
        <dbReference type="ChEBI" id="CHEBI:176343"/>
        <dbReference type="EC" id="2.4.1.182"/>
    </reaction>
</comment>
<dbReference type="EMBL" id="CP133548">
    <property type="protein sequence ID" value="WMS86970.1"/>
    <property type="molecule type" value="Genomic_DNA"/>
</dbReference>